<evidence type="ECO:0000256" key="1">
    <source>
        <dbReference type="SAM" id="MobiDB-lite"/>
    </source>
</evidence>
<protein>
    <submittedName>
        <fullName evidence="3">YibE/F-like protein</fullName>
    </submittedName>
</protein>
<feature type="transmembrane region" description="Helical" evidence="2">
    <location>
        <begin position="447"/>
        <end position="470"/>
    </location>
</feature>
<keyword evidence="2" id="KW-0472">Membrane</keyword>
<dbReference type="EMBL" id="CP033896">
    <property type="protein sequence ID" value="AZA12619.1"/>
    <property type="molecule type" value="Genomic_DNA"/>
</dbReference>
<sequence>MGRHSRPDDDQRDSAAGIAPPHTSPAPVGDTAAPQSSPDPVHSQPQETHAGHSHGAGLSAAAHLAAHGYRPDGTKMPRSTSRGPWSRAQKILAGLLACAAILTGVGLVLLFPDDSPIRTEGALQGNSQFSHEAVSGTVISRQAGTCSSPSVGRLFETDPAPGEPGAPDACQLAVVELTDGSYAGLHTLLMVSNTPGDPDLQVGENILLSETPTVEGEPGYTFLDYQRSIGLTMWVLLTALAVAGIGGLVGLRSLFGLAITLGVVATVLLPGLLHGEDPLLLALVCGATALFLALYIVHGVTWKTSSALAGTLLALVCATGLARFGIESIHLRGLGSEDNLLIQLYLPDVTVQGLMLAGFIIGSLGVLNDVTISQASTVNELANADPSARPWRLFTAAIRVGRDHIASIMYTLVLGYTGAALPLLLLLTAAGRPLSQVLTSDVLATEILRSAIGALALCLAVPLTTLIAALTTTRQPADTANAPAHPGMIGK</sequence>
<dbReference type="RefSeq" id="WP_245992157.1">
    <property type="nucleotide sequence ID" value="NZ_CP033896.1"/>
</dbReference>
<dbReference type="AlphaFoldDB" id="A0A3G6J3W0"/>
<name>A0A3G6J3W0_9CORY</name>
<feature type="compositionally biased region" description="Basic and acidic residues" evidence="1">
    <location>
        <begin position="1"/>
        <end position="13"/>
    </location>
</feature>
<evidence type="ECO:0000313" key="4">
    <source>
        <dbReference type="Proteomes" id="UP000269019"/>
    </source>
</evidence>
<organism evidence="3 4">
    <name type="scientific">Corynebacterium choanae</name>
    <dbReference type="NCBI Taxonomy" id="1862358"/>
    <lineage>
        <taxon>Bacteria</taxon>
        <taxon>Bacillati</taxon>
        <taxon>Actinomycetota</taxon>
        <taxon>Actinomycetes</taxon>
        <taxon>Mycobacteriales</taxon>
        <taxon>Corynebacteriaceae</taxon>
        <taxon>Corynebacterium</taxon>
    </lineage>
</organism>
<evidence type="ECO:0000313" key="3">
    <source>
        <dbReference type="EMBL" id="AZA12619.1"/>
    </source>
</evidence>
<evidence type="ECO:0000256" key="2">
    <source>
        <dbReference type="SAM" id="Phobius"/>
    </source>
</evidence>
<keyword evidence="2" id="KW-0812">Transmembrane</keyword>
<dbReference type="PANTHER" id="PTHR41771:SF1">
    <property type="entry name" value="MEMBRANE PROTEIN"/>
    <property type="match status" value="1"/>
</dbReference>
<keyword evidence="2" id="KW-1133">Transmembrane helix</keyword>
<feature type="transmembrane region" description="Helical" evidence="2">
    <location>
        <begin position="229"/>
        <end position="249"/>
    </location>
</feature>
<dbReference type="Proteomes" id="UP000269019">
    <property type="component" value="Chromosome"/>
</dbReference>
<feature type="compositionally biased region" description="Polar residues" evidence="1">
    <location>
        <begin position="33"/>
        <end position="47"/>
    </location>
</feature>
<gene>
    <name evidence="3" type="ORF">CCHOA_00955</name>
</gene>
<feature type="transmembrane region" description="Helical" evidence="2">
    <location>
        <begin position="408"/>
        <end position="427"/>
    </location>
</feature>
<feature type="transmembrane region" description="Helical" evidence="2">
    <location>
        <begin position="279"/>
        <end position="300"/>
    </location>
</feature>
<keyword evidence="4" id="KW-1185">Reference proteome</keyword>
<dbReference type="KEGG" id="ccho:CCHOA_00955"/>
<feature type="region of interest" description="Disordered" evidence="1">
    <location>
        <begin position="1"/>
        <end position="57"/>
    </location>
</feature>
<feature type="transmembrane region" description="Helical" evidence="2">
    <location>
        <begin position="346"/>
        <end position="367"/>
    </location>
</feature>
<feature type="transmembrane region" description="Helical" evidence="2">
    <location>
        <begin position="254"/>
        <end position="273"/>
    </location>
</feature>
<dbReference type="Pfam" id="PF07907">
    <property type="entry name" value="YibE_F"/>
    <property type="match status" value="1"/>
</dbReference>
<reference evidence="3 4" key="1">
    <citation type="submission" date="2018-11" db="EMBL/GenBank/DDBJ databases">
        <authorList>
            <person name="Kleinhagauer T."/>
            <person name="Glaeser S.P."/>
            <person name="Spergser J."/>
            <person name="Ruckert C."/>
            <person name="Kaempfer P."/>
            <person name="Busse H.-J."/>
        </authorList>
    </citation>
    <scope>NUCLEOTIDE SEQUENCE [LARGE SCALE GENOMIC DNA]</scope>
    <source>
        <strain evidence="3 4">200CH</strain>
    </source>
</reference>
<feature type="transmembrane region" description="Helical" evidence="2">
    <location>
        <begin position="307"/>
        <end position="326"/>
    </location>
</feature>
<dbReference type="PANTHER" id="PTHR41771">
    <property type="entry name" value="MEMBRANE PROTEIN-RELATED"/>
    <property type="match status" value="1"/>
</dbReference>
<dbReference type="InterPro" id="IPR012507">
    <property type="entry name" value="YibE_F"/>
</dbReference>
<feature type="transmembrane region" description="Helical" evidence="2">
    <location>
        <begin position="91"/>
        <end position="111"/>
    </location>
</feature>
<accession>A0A3G6J3W0</accession>
<proteinExistence type="predicted"/>